<dbReference type="PROSITE" id="PS50977">
    <property type="entry name" value="HTH_TETR_2"/>
    <property type="match status" value="1"/>
</dbReference>
<accession>A0A0R2HNL2</accession>
<evidence type="ECO:0000259" key="3">
    <source>
        <dbReference type="PROSITE" id="PS50977"/>
    </source>
</evidence>
<reference evidence="4 5" key="1">
    <citation type="journal article" date="2015" name="Genome Announc.">
        <title>Expanding the biotechnology potential of lactobacilli through comparative genomics of 213 strains and associated genera.</title>
        <authorList>
            <person name="Sun Z."/>
            <person name="Harris H.M."/>
            <person name="McCann A."/>
            <person name="Guo C."/>
            <person name="Argimon S."/>
            <person name="Zhang W."/>
            <person name="Yang X."/>
            <person name="Jeffery I.B."/>
            <person name="Cooney J.C."/>
            <person name="Kagawa T.F."/>
            <person name="Liu W."/>
            <person name="Song Y."/>
            <person name="Salvetti E."/>
            <person name="Wrobel A."/>
            <person name="Rasinkangas P."/>
            <person name="Parkhill J."/>
            <person name="Rea M.C."/>
            <person name="O'Sullivan O."/>
            <person name="Ritari J."/>
            <person name="Douillard F.P."/>
            <person name="Paul Ross R."/>
            <person name="Yang R."/>
            <person name="Briner A.E."/>
            <person name="Felis G.E."/>
            <person name="de Vos W.M."/>
            <person name="Barrangou R."/>
            <person name="Klaenhammer T.R."/>
            <person name="Caufield P.W."/>
            <person name="Cui Y."/>
            <person name="Zhang H."/>
            <person name="O'Toole P.W."/>
        </authorList>
    </citation>
    <scope>NUCLEOTIDE SEQUENCE [LARGE SCALE GENOMIC DNA]</scope>
    <source>
        <strain evidence="4 5">DSM 20405</strain>
    </source>
</reference>
<evidence type="ECO:0000256" key="2">
    <source>
        <dbReference type="PROSITE-ProRule" id="PRU00335"/>
    </source>
</evidence>
<proteinExistence type="predicted"/>
<dbReference type="InterPro" id="IPR039532">
    <property type="entry name" value="TetR_C_Firmicutes"/>
</dbReference>
<evidence type="ECO:0000313" key="4">
    <source>
        <dbReference type="EMBL" id="KRN50941.1"/>
    </source>
</evidence>
<dbReference type="Gene3D" id="1.10.357.10">
    <property type="entry name" value="Tetracycline Repressor, domain 2"/>
    <property type="match status" value="1"/>
</dbReference>
<dbReference type="PANTHER" id="PTHR43479">
    <property type="entry name" value="ACREF/ENVCD OPERON REPRESSOR-RELATED"/>
    <property type="match status" value="1"/>
</dbReference>
<dbReference type="InterPro" id="IPR050624">
    <property type="entry name" value="HTH-type_Tx_Regulator"/>
</dbReference>
<feature type="DNA-binding region" description="H-T-H motif" evidence="2">
    <location>
        <begin position="25"/>
        <end position="44"/>
    </location>
</feature>
<comment type="caution">
    <text evidence="4">The sequence shown here is derived from an EMBL/GenBank/DDBJ whole genome shotgun (WGS) entry which is preliminary data.</text>
</comment>
<name>A0A0R2HNL2_9FIRM</name>
<feature type="domain" description="HTH tetR-type" evidence="3">
    <location>
        <begin position="2"/>
        <end position="62"/>
    </location>
</feature>
<dbReference type="PANTHER" id="PTHR43479:SF7">
    <property type="entry name" value="TETR-FAMILY TRANSCRIPTIONAL REGULATOR"/>
    <property type="match status" value="1"/>
</dbReference>
<sequence>MEDTRYIFAEGLKELLKKQPLDKVSVTDLVKVSGKTRQTFYRYFEDKYALVNWYFKVLADQSFLQIGEQETLKEGLTKKFEFILEDQLFFEAAFLSKDYNNVEHYDYECIYHFYEGIIKKKCGQIPDDIRFLLKMYCHGSITMTVDWATHGMKRSPEELAQYLIDALPVKLEYYLSDLK</sequence>
<dbReference type="Pfam" id="PF14278">
    <property type="entry name" value="TetR_C_8"/>
    <property type="match status" value="1"/>
</dbReference>
<dbReference type="GO" id="GO:0003677">
    <property type="term" value="F:DNA binding"/>
    <property type="evidence" value="ECO:0007669"/>
    <property type="project" value="UniProtKB-UniRule"/>
</dbReference>
<dbReference type="Proteomes" id="UP000051841">
    <property type="component" value="Unassembled WGS sequence"/>
</dbReference>
<evidence type="ECO:0000256" key="1">
    <source>
        <dbReference type="ARBA" id="ARBA00023125"/>
    </source>
</evidence>
<dbReference type="EMBL" id="JQBL01000004">
    <property type="protein sequence ID" value="KRN50941.1"/>
    <property type="molecule type" value="Genomic_DNA"/>
</dbReference>
<dbReference type="SUPFAM" id="SSF46689">
    <property type="entry name" value="Homeodomain-like"/>
    <property type="match status" value="1"/>
</dbReference>
<gene>
    <name evidence="4" type="ORF">IV49_GL001435</name>
</gene>
<dbReference type="InterPro" id="IPR009057">
    <property type="entry name" value="Homeodomain-like_sf"/>
</dbReference>
<keyword evidence="1 2" id="KW-0238">DNA-binding</keyword>
<dbReference type="Pfam" id="PF00440">
    <property type="entry name" value="TetR_N"/>
    <property type="match status" value="1"/>
</dbReference>
<dbReference type="InterPro" id="IPR001647">
    <property type="entry name" value="HTH_TetR"/>
</dbReference>
<protein>
    <recommendedName>
        <fullName evidence="3">HTH tetR-type domain-containing protein</fullName>
    </recommendedName>
</protein>
<dbReference type="AlphaFoldDB" id="A0A0R2HNL2"/>
<organism evidence="4 5">
    <name type="scientific">Kandleria vitulina DSM 20405</name>
    <dbReference type="NCBI Taxonomy" id="1410657"/>
    <lineage>
        <taxon>Bacteria</taxon>
        <taxon>Bacillati</taxon>
        <taxon>Bacillota</taxon>
        <taxon>Erysipelotrichia</taxon>
        <taxon>Erysipelotrichales</taxon>
        <taxon>Coprobacillaceae</taxon>
        <taxon>Kandleria</taxon>
    </lineage>
</organism>
<dbReference type="PATRIC" id="fig|1410657.5.peg.1484"/>
<keyword evidence="5" id="KW-1185">Reference proteome</keyword>
<dbReference type="RefSeq" id="WP_031588470.1">
    <property type="nucleotide sequence ID" value="NZ_JNKN01000001.1"/>
</dbReference>
<evidence type="ECO:0000313" key="5">
    <source>
        <dbReference type="Proteomes" id="UP000051841"/>
    </source>
</evidence>